<reference evidence="2" key="1">
    <citation type="journal article" date="2014" name="Front. Microbiol.">
        <title>High frequency of phylogenetically diverse reductive dehalogenase-homologous genes in deep subseafloor sedimentary metagenomes.</title>
        <authorList>
            <person name="Kawai M."/>
            <person name="Futagami T."/>
            <person name="Toyoda A."/>
            <person name="Takaki Y."/>
            <person name="Nishi S."/>
            <person name="Hori S."/>
            <person name="Arai W."/>
            <person name="Tsubouchi T."/>
            <person name="Morono Y."/>
            <person name="Uchiyama I."/>
            <person name="Ito T."/>
            <person name="Fujiyama A."/>
            <person name="Inagaki F."/>
            <person name="Takami H."/>
        </authorList>
    </citation>
    <scope>NUCLEOTIDE SEQUENCE</scope>
    <source>
        <strain evidence="2">Expedition CK06-06</strain>
    </source>
</reference>
<feature type="non-terminal residue" evidence="2">
    <location>
        <position position="1"/>
    </location>
</feature>
<dbReference type="PANTHER" id="PTHR34218">
    <property type="entry name" value="PEPTIDASE S45 PENICILLIN AMIDASE"/>
    <property type="match status" value="1"/>
</dbReference>
<protein>
    <recommendedName>
        <fullName evidence="3">Penicillin acylase family protein</fullName>
    </recommendedName>
</protein>
<dbReference type="Gene3D" id="1.10.439.10">
    <property type="entry name" value="Penicillin Amidohydrolase, domain 1"/>
    <property type="match status" value="1"/>
</dbReference>
<dbReference type="AlphaFoldDB" id="X1TSV6"/>
<accession>X1TSV6</accession>
<proteinExistence type="inferred from homology"/>
<name>X1TSV6_9ZZZZ</name>
<dbReference type="InterPro" id="IPR029055">
    <property type="entry name" value="Ntn_hydrolases_N"/>
</dbReference>
<dbReference type="InterPro" id="IPR002692">
    <property type="entry name" value="S45"/>
</dbReference>
<comment type="caution">
    <text evidence="2">The sequence shown here is derived from an EMBL/GenBank/DDBJ whole genome shotgun (WGS) entry which is preliminary data.</text>
</comment>
<dbReference type="GO" id="GO:0017000">
    <property type="term" value="P:antibiotic biosynthetic process"/>
    <property type="evidence" value="ECO:0007669"/>
    <property type="project" value="InterPro"/>
</dbReference>
<organism evidence="2">
    <name type="scientific">marine sediment metagenome</name>
    <dbReference type="NCBI Taxonomy" id="412755"/>
    <lineage>
        <taxon>unclassified sequences</taxon>
        <taxon>metagenomes</taxon>
        <taxon>ecological metagenomes</taxon>
    </lineage>
</organism>
<dbReference type="InterPro" id="IPR023343">
    <property type="entry name" value="Penicillin_amidase_dom1"/>
</dbReference>
<dbReference type="Pfam" id="PF01804">
    <property type="entry name" value="Penicil_amidase"/>
    <property type="match status" value="1"/>
</dbReference>
<dbReference type="PANTHER" id="PTHR34218:SF4">
    <property type="entry name" value="ACYL-HOMOSERINE LACTONE ACYLASE QUIP"/>
    <property type="match status" value="1"/>
</dbReference>
<feature type="non-terminal residue" evidence="2">
    <location>
        <position position="229"/>
    </location>
</feature>
<dbReference type="SUPFAM" id="SSF56235">
    <property type="entry name" value="N-terminal nucleophile aminohydrolases (Ntn hydrolases)"/>
    <property type="match status" value="1"/>
</dbReference>
<dbReference type="GO" id="GO:0016811">
    <property type="term" value="F:hydrolase activity, acting on carbon-nitrogen (but not peptide) bonds, in linear amides"/>
    <property type="evidence" value="ECO:0007669"/>
    <property type="project" value="InterPro"/>
</dbReference>
<gene>
    <name evidence="2" type="ORF">S12H4_54210</name>
</gene>
<sequence>VNSWMNSRRLNWPPEFLLLGYRPQPWSPLDSLIVKEIMALLLCVDYQSEILRAKLVKELGAQKALQILEEGIAAPYLEIEDVPLSEWSTPLPFQGSNNWVLAGSRTESGKPLLANDPHLEISLPPIWHEIHVVCPSLNAVGVSLPGIPLVIIGHNESIAWGITNSGVDVQDLYVEKLNSSKDMYWNHDGWKPLFIKEERIEIRGEKEPERIEVSWTERGPVVSPVLSEN</sequence>
<evidence type="ECO:0000256" key="1">
    <source>
        <dbReference type="ARBA" id="ARBA00006586"/>
    </source>
</evidence>
<evidence type="ECO:0008006" key="3">
    <source>
        <dbReference type="Google" id="ProtNLM"/>
    </source>
</evidence>
<evidence type="ECO:0000313" key="2">
    <source>
        <dbReference type="EMBL" id="GAJ08349.1"/>
    </source>
</evidence>
<dbReference type="EMBL" id="BARW01034621">
    <property type="protein sequence ID" value="GAJ08349.1"/>
    <property type="molecule type" value="Genomic_DNA"/>
</dbReference>
<comment type="similarity">
    <text evidence="1">Belongs to the peptidase S45 family.</text>
</comment>
<dbReference type="Gene3D" id="3.60.20.10">
    <property type="entry name" value="Glutamine Phosphoribosylpyrophosphate, subunit 1, domain 1"/>
    <property type="match status" value="1"/>
</dbReference>